<protein>
    <recommendedName>
        <fullName evidence="11">1,6-anhydro-N-acetylmuramyl-L-alanine amidase AmpD</fullName>
        <ecNumber evidence="5">3.5.1.28</ecNumber>
    </recommendedName>
    <alternativeName>
        <fullName evidence="12">N-acetylmuramoyl-L-alanine amidase</fullName>
    </alternativeName>
</protein>
<keyword evidence="9" id="KW-0862">Zinc</keyword>
<comment type="cofactor">
    <cofactor evidence="2">
        <name>Zn(2+)</name>
        <dbReference type="ChEBI" id="CHEBI:29105"/>
    </cofactor>
</comment>
<evidence type="ECO:0000256" key="3">
    <source>
        <dbReference type="ARBA" id="ARBA00004496"/>
    </source>
</evidence>
<organism evidence="14 15">
    <name type="scientific">Variovorax paradoxus</name>
    <dbReference type="NCBI Taxonomy" id="34073"/>
    <lineage>
        <taxon>Bacteria</taxon>
        <taxon>Pseudomonadati</taxon>
        <taxon>Pseudomonadota</taxon>
        <taxon>Betaproteobacteria</taxon>
        <taxon>Burkholderiales</taxon>
        <taxon>Comamonadaceae</taxon>
        <taxon>Variovorax</taxon>
    </lineage>
</organism>
<dbReference type="SMART" id="SM00644">
    <property type="entry name" value="Ami_2"/>
    <property type="match status" value="1"/>
</dbReference>
<evidence type="ECO:0000313" key="15">
    <source>
        <dbReference type="Proteomes" id="UP000035170"/>
    </source>
</evidence>
<dbReference type="GO" id="GO:0005737">
    <property type="term" value="C:cytoplasm"/>
    <property type="evidence" value="ECO:0007669"/>
    <property type="project" value="UniProtKB-SubCell"/>
</dbReference>
<keyword evidence="8 14" id="KW-0378">Hydrolase</keyword>
<dbReference type="InterPro" id="IPR051206">
    <property type="entry name" value="NAMLAA_amidase_2"/>
</dbReference>
<keyword evidence="7" id="KW-0479">Metal-binding</keyword>
<dbReference type="PATRIC" id="fig|34073.19.peg.4725"/>
<evidence type="ECO:0000256" key="12">
    <source>
        <dbReference type="ARBA" id="ARBA00042615"/>
    </source>
</evidence>
<dbReference type="GO" id="GO:0009254">
    <property type="term" value="P:peptidoglycan turnover"/>
    <property type="evidence" value="ECO:0007669"/>
    <property type="project" value="TreeGrafter"/>
</dbReference>
<dbReference type="GO" id="GO:0008745">
    <property type="term" value="F:N-acetylmuramoyl-L-alanine amidase activity"/>
    <property type="evidence" value="ECO:0007669"/>
    <property type="project" value="UniProtKB-EC"/>
</dbReference>
<dbReference type="InterPro" id="IPR036505">
    <property type="entry name" value="Amidase/PGRP_sf"/>
</dbReference>
<evidence type="ECO:0000259" key="13">
    <source>
        <dbReference type="SMART" id="SM00644"/>
    </source>
</evidence>
<dbReference type="Proteomes" id="UP000035170">
    <property type="component" value="Unassembled WGS sequence"/>
</dbReference>
<dbReference type="EMBL" id="JZWI01000025">
    <property type="protein sequence ID" value="KLN54273.1"/>
    <property type="molecule type" value="Genomic_DNA"/>
</dbReference>
<feature type="domain" description="N-acetylmuramoyl-L-alanine amidase" evidence="13">
    <location>
        <begin position="28"/>
        <end position="176"/>
    </location>
</feature>
<dbReference type="RefSeq" id="WP_047786153.1">
    <property type="nucleotide sequence ID" value="NZ_JZWI01000025.1"/>
</dbReference>
<dbReference type="GO" id="GO:0046872">
    <property type="term" value="F:metal ion binding"/>
    <property type="evidence" value="ECO:0007669"/>
    <property type="project" value="UniProtKB-KW"/>
</dbReference>
<evidence type="ECO:0000256" key="8">
    <source>
        <dbReference type="ARBA" id="ARBA00022801"/>
    </source>
</evidence>
<dbReference type="NCBIfam" id="NF008758">
    <property type="entry name" value="PRK11789.1"/>
    <property type="match status" value="1"/>
</dbReference>
<reference evidence="14 15" key="1">
    <citation type="submission" date="2015-03" db="EMBL/GenBank/DDBJ databases">
        <title>Genome sequence of Variovorax paradoxus TBEA6.</title>
        <authorList>
            <person name="Poehlein A."/>
            <person name="Schuldes J."/>
            <person name="Wuebbeler J.H."/>
            <person name="Hiessl S."/>
            <person name="Steinbuechel A."/>
            <person name="Daniel R."/>
        </authorList>
    </citation>
    <scope>NUCLEOTIDE SEQUENCE [LARGE SCALE GENOMIC DNA]</scope>
    <source>
        <strain evidence="14 15">TBEA6</strain>
    </source>
</reference>
<dbReference type="Gene3D" id="3.40.80.10">
    <property type="entry name" value="Peptidoglycan recognition protein-like"/>
    <property type="match status" value="1"/>
</dbReference>
<evidence type="ECO:0000256" key="1">
    <source>
        <dbReference type="ARBA" id="ARBA00001561"/>
    </source>
</evidence>
<dbReference type="GO" id="GO:0009253">
    <property type="term" value="P:peptidoglycan catabolic process"/>
    <property type="evidence" value="ECO:0007669"/>
    <property type="project" value="InterPro"/>
</dbReference>
<evidence type="ECO:0000256" key="5">
    <source>
        <dbReference type="ARBA" id="ARBA00011901"/>
    </source>
</evidence>
<dbReference type="InterPro" id="IPR002502">
    <property type="entry name" value="Amidase_domain"/>
</dbReference>
<evidence type="ECO:0000256" key="2">
    <source>
        <dbReference type="ARBA" id="ARBA00001947"/>
    </source>
</evidence>
<dbReference type="PANTHER" id="PTHR30417">
    <property type="entry name" value="N-ACETYLMURAMOYL-L-ALANINE AMIDASE AMID"/>
    <property type="match status" value="1"/>
</dbReference>
<dbReference type="PANTHER" id="PTHR30417:SF4">
    <property type="entry name" value="1,6-ANHYDRO-N-ACETYLMURAMYL-L-ALANINE AMIDASE AMPD"/>
    <property type="match status" value="1"/>
</dbReference>
<proteinExistence type="inferred from homology"/>
<accession>A0A0H2LVI5</accession>
<sequence length="202" mass="22874">MSTTEAHTGNHDGLWRAGWYRFAKALRSPNFGPRPAGAQTDLIVLHSISLPPGEYGGEAVQQLFTNQLDWDAHPYFQSIRGLEVSSHFYVRRNGELWQFVSCDERAWHAGVSSWRGRENCNDDSIGIELEGLEGQPFEEAQYETLVSLCPAIAQHYAIAHIAGHEHIAPGRKQDPGAGFDWRLLHEQLGWKSQMFPPHVMQW</sequence>
<dbReference type="EC" id="3.5.1.28" evidence="5"/>
<comment type="catalytic activity">
    <reaction evidence="1">
        <text>Hydrolyzes the link between N-acetylmuramoyl residues and L-amino acid residues in certain cell-wall glycopeptides.</text>
        <dbReference type="EC" id="3.5.1.28"/>
    </reaction>
</comment>
<evidence type="ECO:0000256" key="6">
    <source>
        <dbReference type="ARBA" id="ARBA00022490"/>
    </source>
</evidence>
<keyword evidence="6" id="KW-0963">Cytoplasm</keyword>
<evidence type="ECO:0000256" key="7">
    <source>
        <dbReference type="ARBA" id="ARBA00022723"/>
    </source>
</evidence>
<dbReference type="CDD" id="cd06583">
    <property type="entry name" value="PGRP"/>
    <property type="match status" value="1"/>
</dbReference>
<dbReference type="SUPFAM" id="SSF55846">
    <property type="entry name" value="N-acetylmuramoyl-L-alanine amidase-like"/>
    <property type="match status" value="1"/>
</dbReference>
<dbReference type="GO" id="GO:0071555">
    <property type="term" value="P:cell wall organization"/>
    <property type="evidence" value="ECO:0007669"/>
    <property type="project" value="UniProtKB-KW"/>
</dbReference>
<keyword evidence="10" id="KW-0961">Cell wall biogenesis/degradation</keyword>
<evidence type="ECO:0000256" key="4">
    <source>
        <dbReference type="ARBA" id="ARBA00007553"/>
    </source>
</evidence>
<comment type="similarity">
    <text evidence="4">Belongs to the N-acetylmuramoyl-L-alanine amidase 2 family.</text>
</comment>
<evidence type="ECO:0000256" key="11">
    <source>
        <dbReference type="ARBA" id="ARBA00039257"/>
    </source>
</evidence>
<evidence type="ECO:0000313" key="14">
    <source>
        <dbReference type="EMBL" id="KLN54273.1"/>
    </source>
</evidence>
<evidence type="ECO:0000256" key="10">
    <source>
        <dbReference type="ARBA" id="ARBA00023316"/>
    </source>
</evidence>
<comment type="subcellular location">
    <subcellularLocation>
        <location evidence="3">Cytoplasm</location>
    </subcellularLocation>
</comment>
<name>A0A0H2LVI5_VARPD</name>
<comment type="caution">
    <text evidence="14">The sequence shown here is derived from an EMBL/GenBank/DDBJ whole genome shotgun (WGS) entry which is preliminary data.</text>
</comment>
<dbReference type="AlphaFoldDB" id="A0A0H2LVI5"/>
<gene>
    <name evidence="14" type="primary">ampD</name>
    <name evidence="14" type="ORF">VPARA_46220</name>
</gene>
<keyword evidence="15" id="KW-1185">Reference proteome</keyword>
<evidence type="ECO:0000256" key="9">
    <source>
        <dbReference type="ARBA" id="ARBA00022833"/>
    </source>
</evidence>
<dbReference type="Pfam" id="PF01510">
    <property type="entry name" value="Amidase_2"/>
    <property type="match status" value="1"/>
</dbReference>